<gene>
    <name evidence="14" type="ORF">THAOC_32678</name>
</gene>
<sequence length="475" mass="53251">MRYRRTASHDYGEIGDGEHQRTPTNKVTPASPRRGGRATYLQVQIPNQGSRNFSDSSANTGGSSDDDIVSELTPLVGDSSELAQERRPFLTRNSSDNSLHTVVPLAGMLIRSHVISASIDNRYGGQVCNIRPSSTKAALRAAQQERRGLIRKMNEEPKEEPSVNASANVERESYWISIETPPRPTDEMFSFLRQLRMPSFFTSRLSEPNCWATEVIALKFVSLAIFQVIPLDPNSDEVHFVALLGMPMLLVTFSPLASSDLEQGQGFHNLTMQYMKKRERVHEPSNSGLTLAWLQFHVRRTARALKELSLASSRLDHELDSNVLSFNFQRLVDTKNCLLKIRSIAHEQFETIEALALAEKSTMGLDFSNCQGALSMLRANAASNDRISGRIDKHLNEIRERVMSHREDTLNQRMSLLTILSAVFMPLTLLTGIWGMNFEEMPELGMPGAYQKSLGGMLVLAISMVLCFYRSGWAR</sequence>
<proteinExistence type="inferred from homology"/>
<dbReference type="AlphaFoldDB" id="K0RHV2"/>
<evidence type="ECO:0000256" key="8">
    <source>
        <dbReference type="ARBA" id="ARBA00023065"/>
    </source>
</evidence>
<dbReference type="InterPro" id="IPR002523">
    <property type="entry name" value="MgTranspt_CorA/ZnTranspt_ZntB"/>
</dbReference>
<dbReference type="GO" id="GO:0000287">
    <property type="term" value="F:magnesium ion binding"/>
    <property type="evidence" value="ECO:0007669"/>
    <property type="project" value="TreeGrafter"/>
</dbReference>
<keyword evidence="7 13" id="KW-1133">Transmembrane helix</keyword>
<evidence type="ECO:0000313" key="14">
    <source>
        <dbReference type="EMBL" id="EJK48516.1"/>
    </source>
</evidence>
<evidence type="ECO:0000256" key="7">
    <source>
        <dbReference type="ARBA" id="ARBA00022989"/>
    </source>
</evidence>
<dbReference type="InterPro" id="IPR045863">
    <property type="entry name" value="CorA_TM1_TM2"/>
</dbReference>
<keyword evidence="5 13" id="KW-0812">Transmembrane</keyword>
<dbReference type="Proteomes" id="UP000266841">
    <property type="component" value="Unassembled WGS sequence"/>
</dbReference>
<feature type="transmembrane region" description="Helical" evidence="13">
    <location>
        <begin position="416"/>
        <end position="437"/>
    </location>
</feature>
<evidence type="ECO:0000256" key="6">
    <source>
        <dbReference type="ARBA" id="ARBA00022842"/>
    </source>
</evidence>
<evidence type="ECO:0008006" key="16">
    <source>
        <dbReference type="Google" id="ProtNLM"/>
    </source>
</evidence>
<name>K0RHV2_THAOC</name>
<comment type="similarity">
    <text evidence="2">Belongs to the CorA metal ion transporter (MIT) (TC 1.A.35) family.</text>
</comment>
<evidence type="ECO:0000256" key="12">
    <source>
        <dbReference type="SAM" id="MobiDB-lite"/>
    </source>
</evidence>
<evidence type="ECO:0000256" key="4">
    <source>
        <dbReference type="ARBA" id="ARBA00022475"/>
    </source>
</evidence>
<dbReference type="Gene3D" id="1.20.58.340">
    <property type="entry name" value="Magnesium transport protein CorA, transmembrane region"/>
    <property type="match status" value="1"/>
</dbReference>
<evidence type="ECO:0000256" key="1">
    <source>
        <dbReference type="ARBA" id="ARBA00004651"/>
    </source>
</evidence>
<feature type="compositionally biased region" description="Basic and acidic residues" evidence="12">
    <location>
        <begin position="7"/>
        <end position="21"/>
    </location>
</feature>
<evidence type="ECO:0000256" key="3">
    <source>
        <dbReference type="ARBA" id="ARBA00022448"/>
    </source>
</evidence>
<organism evidence="14 15">
    <name type="scientific">Thalassiosira oceanica</name>
    <name type="common">Marine diatom</name>
    <dbReference type="NCBI Taxonomy" id="159749"/>
    <lineage>
        <taxon>Eukaryota</taxon>
        <taxon>Sar</taxon>
        <taxon>Stramenopiles</taxon>
        <taxon>Ochrophyta</taxon>
        <taxon>Bacillariophyta</taxon>
        <taxon>Coscinodiscophyceae</taxon>
        <taxon>Thalassiosirophycidae</taxon>
        <taxon>Thalassiosirales</taxon>
        <taxon>Thalassiosiraceae</taxon>
        <taxon>Thalassiosira</taxon>
    </lineage>
</organism>
<reference evidence="14 15" key="1">
    <citation type="journal article" date="2012" name="Genome Biol.">
        <title>Genome and low-iron response of an oceanic diatom adapted to chronic iron limitation.</title>
        <authorList>
            <person name="Lommer M."/>
            <person name="Specht M."/>
            <person name="Roy A.S."/>
            <person name="Kraemer L."/>
            <person name="Andreson R."/>
            <person name="Gutowska M.A."/>
            <person name="Wolf J."/>
            <person name="Bergner S.V."/>
            <person name="Schilhabel M.B."/>
            <person name="Klostermeier U.C."/>
            <person name="Beiko R.G."/>
            <person name="Rosenstiel P."/>
            <person name="Hippler M."/>
            <person name="Laroche J."/>
        </authorList>
    </citation>
    <scope>NUCLEOTIDE SEQUENCE [LARGE SCALE GENOMIC DNA]</scope>
    <source>
        <strain evidence="14 15">CCMP1005</strain>
    </source>
</reference>
<dbReference type="OrthoDB" id="165352at2759"/>
<evidence type="ECO:0000256" key="9">
    <source>
        <dbReference type="ARBA" id="ARBA00023136"/>
    </source>
</evidence>
<protein>
    <recommendedName>
        <fullName evidence="16">Magnesium transporter</fullName>
    </recommendedName>
</protein>
<dbReference type="GO" id="GO:0005886">
    <property type="term" value="C:plasma membrane"/>
    <property type="evidence" value="ECO:0007669"/>
    <property type="project" value="UniProtKB-SubCell"/>
</dbReference>
<evidence type="ECO:0000256" key="2">
    <source>
        <dbReference type="ARBA" id="ARBA00009765"/>
    </source>
</evidence>
<comment type="function">
    <text evidence="11">Mediates influx of magnesium ions. Alternates between open and closed states. Activated by low cytoplasmic Mg(2+) levels. Inactive when cytoplasmic Mg(2+) levels are high.</text>
</comment>
<dbReference type="GO" id="GO:0015095">
    <property type="term" value="F:magnesium ion transmembrane transporter activity"/>
    <property type="evidence" value="ECO:0007669"/>
    <property type="project" value="TreeGrafter"/>
</dbReference>
<evidence type="ECO:0000256" key="5">
    <source>
        <dbReference type="ARBA" id="ARBA00022692"/>
    </source>
</evidence>
<evidence type="ECO:0000256" key="13">
    <source>
        <dbReference type="SAM" id="Phobius"/>
    </source>
</evidence>
<dbReference type="GO" id="GO:0015087">
    <property type="term" value="F:cobalt ion transmembrane transporter activity"/>
    <property type="evidence" value="ECO:0007669"/>
    <property type="project" value="TreeGrafter"/>
</dbReference>
<feature type="compositionally biased region" description="Polar residues" evidence="12">
    <location>
        <begin position="41"/>
        <end position="63"/>
    </location>
</feature>
<accession>K0RHV2</accession>
<keyword evidence="6" id="KW-0460">Magnesium</keyword>
<keyword evidence="3" id="KW-0813">Transport</keyword>
<evidence type="ECO:0000313" key="15">
    <source>
        <dbReference type="Proteomes" id="UP000266841"/>
    </source>
</evidence>
<comment type="caution">
    <text evidence="14">The sequence shown here is derived from an EMBL/GenBank/DDBJ whole genome shotgun (WGS) entry which is preliminary data.</text>
</comment>
<dbReference type="Pfam" id="PF01544">
    <property type="entry name" value="CorA"/>
    <property type="match status" value="1"/>
</dbReference>
<comment type="subcellular location">
    <subcellularLocation>
        <location evidence="1">Cell membrane</location>
        <topology evidence="1">Multi-pass membrane protein</topology>
    </subcellularLocation>
</comment>
<dbReference type="PANTHER" id="PTHR46494:SF1">
    <property type="entry name" value="CORA FAMILY METAL ION TRANSPORTER (EUROFUNG)"/>
    <property type="match status" value="1"/>
</dbReference>
<comment type="catalytic activity">
    <reaction evidence="10">
        <text>Mg(2+)(in) = Mg(2+)(out)</text>
        <dbReference type="Rhea" id="RHEA:29827"/>
        <dbReference type="ChEBI" id="CHEBI:18420"/>
    </reaction>
</comment>
<dbReference type="EMBL" id="AGNL01045747">
    <property type="protein sequence ID" value="EJK48516.1"/>
    <property type="molecule type" value="Genomic_DNA"/>
</dbReference>
<keyword evidence="15" id="KW-1185">Reference proteome</keyword>
<feature type="region of interest" description="Disordered" evidence="12">
    <location>
        <begin position="1"/>
        <end position="70"/>
    </location>
</feature>
<evidence type="ECO:0000256" key="10">
    <source>
        <dbReference type="ARBA" id="ARBA00034269"/>
    </source>
</evidence>
<dbReference type="PANTHER" id="PTHR46494">
    <property type="entry name" value="CORA FAMILY METAL ION TRANSPORTER (EUROFUNG)"/>
    <property type="match status" value="1"/>
</dbReference>
<dbReference type="GO" id="GO:0050897">
    <property type="term" value="F:cobalt ion binding"/>
    <property type="evidence" value="ECO:0007669"/>
    <property type="project" value="TreeGrafter"/>
</dbReference>
<keyword evidence="9 13" id="KW-0472">Membrane</keyword>
<keyword evidence="8" id="KW-0406">Ion transport</keyword>
<evidence type="ECO:0000256" key="11">
    <source>
        <dbReference type="ARBA" id="ARBA00045497"/>
    </source>
</evidence>
<dbReference type="OMA" id="RIMAHRE"/>
<dbReference type="SUPFAM" id="SSF144083">
    <property type="entry name" value="Magnesium transport protein CorA, transmembrane region"/>
    <property type="match status" value="1"/>
</dbReference>
<dbReference type="FunFam" id="1.20.58.340:FF:000004">
    <property type="entry name" value="Magnesium transport protein CorA"/>
    <property type="match status" value="1"/>
</dbReference>
<keyword evidence="4" id="KW-1003">Cell membrane</keyword>
<feature type="transmembrane region" description="Helical" evidence="13">
    <location>
        <begin position="449"/>
        <end position="469"/>
    </location>
</feature>
<dbReference type="eggNOG" id="ENOG502T2V2">
    <property type="taxonomic scope" value="Eukaryota"/>
</dbReference>